<proteinExistence type="predicted"/>
<dbReference type="AlphaFoldDB" id="A0A8C9YTI1"/>
<accession>A0A8C9YTI1</accession>
<dbReference type="SMART" id="SM00034">
    <property type="entry name" value="CLECT"/>
    <property type="match status" value="1"/>
</dbReference>
<evidence type="ECO:0000313" key="4">
    <source>
        <dbReference type="Proteomes" id="UP000694568"/>
    </source>
</evidence>
<dbReference type="InterPro" id="IPR016187">
    <property type="entry name" value="CTDL_fold"/>
</dbReference>
<dbReference type="Gene3D" id="3.10.100.10">
    <property type="entry name" value="Mannose-Binding Protein A, subunit A"/>
    <property type="match status" value="1"/>
</dbReference>
<dbReference type="PANTHER" id="PTHR45784">
    <property type="entry name" value="C-TYPE LECTIN DOMAIN FAMILY 20 MEMBER A-RELATED"/>
    <property type="match status" value="1"/>
</dbReference>
<dbReference type="SUPFAM" id="SSF56436">
    <property type="entry name" value="C-type lectin-like"/>
    <property type="match status" value="1"/>
</dbReference>
<name>A0A8C9YTI1_SANLU</name>
<protein>
    <recommendedName>
        <fullName evidence="2">C-type lectin domain-containing protein</fullName>
    </recommendedName>
</protein>
<sequence length="164" mass="19074">VDHLDSSLLINSNSHFRRTVTAKPGVKQTTITSYLCDYHFIRYQKTWKDAQKYCTTYHTDLATVSNKADMKRLMNAQYPARAWIGLQKNAPNIVWRWSQPGVKFNKSESEWFRGQPDIKGCVNGVNHQICAMMNVGTWNDDYCSKKYNFICYGENMWCIESVLP</sequence>
<keyword evidence="4" id="KW-1185">Reference proteome</keyword>
<dbReference type="CDD" id="cd00037">
    <property type="entry name" value="CLECT"/>
    <property type="match status" value="1"/>
</dbReference>
<keyword evidence="1" id="KW-1015">Disulfide bond</keyword>
<dbReference type="Proteomes" id="UP000694568">
    <property type="component" value="Unplaced"/>
</dbReference>
<dbReference type="PANTHER" id="PTHR45784:SF3">
    <property type="entry name" value="C-TYPE LECTIN DOMAIN FAMILY 4 MEMBER K-LIKE-RELATED"/>
    <property type="match status" value="1"/>
</dbReference>
<dbReference type="InterPro" id="IPR018378">
    <property type="entry name" value="C-type_lectin_CS"/>
</dbReference>
<reference evidence="3" key="2">
    <citation type="submission" date="2025-09" db="UniProtKB">
        <authorList>
            <consortium name="Ensembl"/>
        </authorList>
    </citation>
    <scope>IDENTIFICATION</scope>
</reference>
<dbReference type="PROSITE" id="PS50041">
    <property type="entry name" value="C_TYPE_LECTIN_2"/>
    <property type="match status" value="1"/>
</dbReference>
<feature type="domain" description="C-type lectin" evidence="2">
    <location>
        <begin position="38"/>
        <end position="152"/>
    </location>
</feature>
<dbReference type="Ensembl" id="ENSSLUT00000030635.1">
    <property type="protein sequence ID" value="ENSSLUP00000029691.1"/>
    <property type="gene ID" value="ENSSLUG00000013340.1"/>
</dbReference>
<dbReference type="GeneTree" id="ENSGT01010000228649"/>
<organism evidence="3 4">
    <name type="scientific">Sander lucioperca</name>
    <name type="common">Pike-perch</name>
    <name type="synonym">Perca lucioperca</name>
    <dbReference type="NCBI Taxonomy" id="283035"/>
    <lineage>
        <taxon>Eukaryota</taxon>
        <taxon>Metazoa</taxon>
        <taxon>Chordata</taxon>
        <taxon>Craniata</taxon>
        <taxon>Vertebrata</taxon>
        <taxon>Euteleostomi</taxon>
        <taxon>Actinopterygii</taxon>
        <taxon>Neopterygii</taxon>
        <taxon>Teleostei</taxon>
        <taxon>Neoteleostei</taxon>
        <taxon>Acanthomorphata</taxon>
        <taxon>Eupercaria</taxon>
        <taxon>Perciformes</taxon>
        <taxon>Percoidei</taxon>
        <taxon>Percidae</taxon>
        <taxon>Luciopercinae</taxon>
        <taxon>Sander</taxon>
    </lineage>
</organism>
<dbReference type="Pfam" id="PF00059">
    <property type="entry name" value="Lectin_C"/>
    <property type="match status" value="1"/>
</dbReference>
<reference evidence="3" key="1">
    <citation type="submission" date="2025-08" db="UniProtKB">
        <authorList>
            <consortium name="Ensembl"/>
        </authorList>
    </citation>
    <scope>IDENTIFICATION</scope>
</reference>
<evidence type="ECO:0000256" key="1">
    <source>
        <dbReference type="ARBA" id="ARBA00023157"/>
    </source>
</evidence>
<dbReference type="InterPro" id="IPR001304">
    <property type="entry name" value="C-type_lectin-like"/>
</dbReference>
<evidence type="ECO:0000259" key="2">
    <source>
        <dbReference type="PROSITE" id="PS50041"/>
    </source>
</evidence>
<dbReference type="InterPro" id="IPR016186">
    <property type="entry name" value="C-type_lectin-like/link_sf"/>
</dbReference>
<evidence type="ECO:0000313" key="3">
    <source>
        <dbReference type="Ensembl" id="ENSSLUP00000029691.1"/>
    </source>
</evidence>
<dbReference type="PROSITE" id="PS00615">
    <property type="entry name" value="C_TYPE_LECTIN_1"/>
    <property type="match status" value="1"/>
</dbReference>